<gene>
    <name evidence="1" type="ORF">HGA03_06100</name>
</gene>
<proteinExistence type="predicted"/>
<evidence type="ECO:0000313" key="2">
    <source>
        <dbReference type="Proteomes" id="UP000581206"/>
    </source>
</evidence>
<protein>
    <submittedName>
        <fullName evidence="1">Helix-turn-helix domain-containing protein</fullName>
    </submittedName>
</protein>
<name>A0A7X6KTX6_9CELL</name>
<dbReference type="Proteomes" id="UP000581206">
    <property type="component" value="Unassembled WGS sequence"/>
</dbReference>
<accession>A0A7X6KTX6</accession>
<organism evidence="1 2">
    <name type="scientific">Cellulomonas denverensis</name>
    <dbReference type="NCBI Taxonomy" id="264297"/>
    <lineage>
        <taxon>Bacteria</taxon>
        <taxon>Bacillati</taxon>
        <taxon>Actinomycetota</taxon>
        <taxon>Actinomycetes</taxon>
        <taxon>Micrococcales</taxon>
        <taxon>Cellulomonadaceae</taxon>
        <taxon>Cellulomonas</taxon>
    </lineage>
</organism>
<dbReference type="EMBL" id="JAAXOX010000002">
    <property type="protein sequence ID" value="NKY22236.1"/>
    <property type="molecule type" value="Genomic_DNA"/>
</dbReference>
<sequence length="63" mass="7138">MRSPSYPPALLRREDAAEYLAVSPRKLDELQAKGVVIPVRLDGMKRFRRSDLDDIAAGLPDWD</sequence>
<keyword evidence="2" id="KW-1185">Reference proteome</keyword>
<evidence type="ECO:0000313" key="1">
    <source>
        <dbReference type="EMBL" id="NKY22236.1"/>
    </source>
</evidence>
<reference evidence="1 2" key="1">
    <citation type="submission" date="2020-04" db="EMBL/GenBank/DDBJ databases">
        <title>MicrobeNet Type strains.</title>
        <authorList>
            <person name="Nicholson A.C."/>
        </authorList>
    </citation>
    <scope>NUCLEOTIDE SEQUENCE [LARGE SCALE GENOMIC DNA]</scope>
    <source>
        <strain evidence="1 2">ATCC BAA-788</strain>
    </source>
</reference>
<dbReference type="AlphaFoldDB" id="A0A7X6KTX6"/>
<comment type="caution">
    <text evidence="1">The sequence shown here is derived from an EMBL/GenBank/DDBJ whole genome shotgun (WGS) entry which is preliminary data.</text>
</comment>
<dbReference type="RefSeq" id="WP_168629339.1">
    <property type="nucleotide sequence ID" value="NZ_BONL01000033.1"/>
</dbReference>